<name>A0ABY5HQU4_9GAMM</name>
<dbReference type="Proteomes" id="UP001058461">
    <property type="component" value="Chromosome"/>
</dbReference>
<evidence type="ECO:0008006" key="3">
    <source>
        <dbReference type="Google" id="ProtNLM"/>
    </source>
</evidence>
<accession>A0ABY5HQU4</accession>
<dbReference type="InterPro" id="IPR029063">
    <property type="entry name" value="SAM-dependent_MTases_sf"/>
</dbReference>
<dbReference type="EMBL" id="CP073347">
    <property type="protein sequence ID" value="UTW14261.1"/>
    <property type="molecule type" value="Genomic_DNA"/>
</dbReference>
<evidence type="ECO:0000313" key="2">
    <source>
        <dbReference type="Proteomes" id="UP001058461"/>
    </source>
</evidence>
<dbReference type="SUPFAM" id="SSF56059">
    <property type="entry name" value="Glutathione synthetase ATP-binding domain-like"/>
    <property type="match status" value="1"/>
</dbReference>
<proteinExistence type="predicted"/>
<organism evidence="1 2">
    <name type="scientific">Marinobacterium rhizophilum</name>
    <dbReference type="NCBI Taxonomy" id="420402"/>
    <lineage>
        <taxon>Bacteria</taxon>
        <taxon>Pseudomonadati</taxon>
        <taxon>Pseudomonadota</taxon>
        <taxon>Gammaproteobacteria</taxon>
        <taxon>Oceanospirillales</taxon>
        <taxon>Oceanospirillaceae</taxon>
        <taxon>Marinobacterium</taxon>
    </lineage>
</organism>
<keyword evidence="2" id="KW-1185">Reference proteome</keyword>
<dbReference type="Gene3D" id="3.30.470.20">
    <property type="entry name" value="ATP-grasp fold, B domain"/>
    <property type="match status" value="1"/>
</dbReference>
<dbReference type="CDD" id="cd02440">
    <property type="entry name" value="AdoMet_MTases"/>
    <property type="match status" value="1"/>
</dbReference>
<evidence type="ECO:0000313" key="1">
    <source>
        <dbReference type="EMBL" id="UTW14261.1"/>
    </source>
</evidence>
<protein>
    <recommendedName>
        <fullName evidence="3">ATP-grasp domain-containing protein</fullName>
    </recommendedName>
</protein>
<sequence>MNKKVFVVFSGHNERAVISLCRFFCLYELPFAIISSTSEDIIFKTDWSGKIVFSRLDKGLDLILFEESAEVIKSIYGSDARLVYCPTSEYLNFFVLGNRDSLDGFGWFINMPSIDIYEEITGKKSSLSFLKSQFGLSAPEELAEGEINAPCVFKPKENINKGSVYYPKICFSCEDIEVARKSIELSDWFVQRYVLGHSYYLCGYLSRDGRFAHYWQSNLLQQSGGKSIVLAKSSSNPGVNVDELVSYLFSCRYWGAFMMEVIKSNDGKIYFIEINPRFWGPLQLALDYCPSVLELFAKDCGFYVKKVPILNEKVYWYAWFKGAKNSKCRKYPSLEGVSNKIIEKLLSDHDVYARSDSTALHKKINNGMLFMTNRDFEKCIKFLNLESKHSKYQALYPLLSNVSEKDYLSTGKYELERLKYIKSVVDFKNKSVLDIGANTGYFSFSAADSGACRVLSVEGNKDHASFISLASELLGFENVIDVQREYYNFESISNGELFDISLCLNVLHHFGDDFGDDSLSSEAAKQEIIHCLNNLALSTEILLFQMGFNWKGDVKLPLFESGTKSELIEFIRSGTQNSWDVKEIAVFDEENARYDSINETNINRVDSIGEFLNRPLFFMKSKFVKPKNEIL</sequence>
<dbReference type="RefSeq" id="WP_255856453.1">
    <property type="nucleotide sequence ID" value="NZ_CP073347.1"/>
</dbReference>
<gene>
    <name evidence="1" type="ORF">KDW95_11730</name>
</gene>
<reference evidence="1" key="1">
    <citation type="submission" date="2021-04" db="EMBL/GenBank/DDBJ databases">
        <title>Oceanospirillales bacteria with DddD are important DMSP degraders in coastal seawater.</title>
        <authorList>
            <person name="Liu J."/>
        </authorList>
    </citation>
    <scope>NUCLEOTIDE SEQUENCE</scope>
    <source>
        <strain evidence="1">D13-1</strain>
    </source>
</reference>
<dbReference type="Gene3D" id="3.40.50.150">
    <property type="entry name" value="Vaccinia Virus protein VP39"/>
    <property type="match status" value="1"/>
</dbReference>
<dbReference type="SUPFAM" id="SSF53335">
    <property type="entry name" value="S-adenosyl-L-methionine-dependent methyltransferases"/>
    <property type="match status" value="1"/>
</dbReference>